<evidence type="ECO:0000313" key="4">
    <source>
        <dbReference type="Proteomes" id="UP000245207"/>
    </source>
</evidence>
<gene>
    <name evidence="3" type="ORF">CTI12_AA272590</name>
</gene>
<sequence>MSSSQRVRLTSTVSGGSGSHGESDFFNERVLLLVFESIKWDVQSLCCTAAVCRRLRAMAKRLLWRELCLFRAPRITESLSNGVHSSRMGGGWPALAKLLFFCGACESTRNFVLSRSKPGHFVTESRFSKTSGKSFLMKRCRGDLLFVSDPCEHRLGDREDDLGVFRGVFRGFRESRTRACLIARQVALEERERCPYCGARVWSMTAAGLVPKNAAKRLGSHDGALEYFVCVNGHLHGTCWLAPLSSDDEDANEHDDDDMKWMAVMIMEIAQVVGSPMSIMMILQLLMGLVTMVLMVSHLESGSSTFFMVWACRASRPFVLL</sequence>
<dbReference type="EMBL" id="PKPP01003158">
    <property type="protein sequence ID" value="PWA70941.1"/>
    <property type="molecule type" value="Genomic_DNA"/>
</dbReference>
<dbReference type="PANTHER" id="PTHR31348:SF3">
    <property type="entry name" value="EID1-LIKE F-BOX PROTEIN 3"/>
    <property type="match status" value="1"/>
</dbReference>
<protein>
    <submittedName>
        <fullName evidence="3">F-box domain, cyclin-like protein</fullName>
    </submittedName>
</protein>
<feature type="transmembrane region" description="Helical" evidence="2">
    <location>
        <begin position="269"/>
        <end position="296"/>
    </location>
</feature>
<keyword evidence="2" id="KW-1133">Transmembrane helix</keyword>
<organism evidence="3 4">
    <name type="scientific">Artemisia annua</name>
    <name type="common">Sweet wormwood</name>
    <dbReference type="NCBI Taxonomy" id="35608"/>
    <lineage>
        <taxon>Eukaryota</taxon>
        <taxon>Viridiplantae</taxon>
        <taxon>Streptophyta</taxon>
        <taxon>Embryophyta</taxon>
        <taxon>Tracheophyta</taxon>
        <taxon>Spermatophyta</taxon>
        <taxon>Magnoliopsida</taxon>
        <taxon>eudicotyledons</taxon>
        <taxon>Gunneridae</taxon>
        <taxon>Pentapetalae</taxon>
        <taxon>asterids</taxon>
        <taxon>campanulids</taxon>
        <taxon>Asterales</taxon>
        <taxon>Asteraceae</taxon>
        <taxon>Asteroideae</taxon>
        <taxon>Anthemideae</taxon>
        <taxon>Artemisiinae</taxon>
        <taxon>Artemisia</taxon>
    </lineage>
</organism>
<keyword evidence="4" id="KW-1185">Reference proteome</keyword>
<proteinExistence type="predicted"/>
<comment type="caution">
    <text evidence="3">The sequence shown here is derived from an EMBL/GenBank/DDBJ whole genome shotgun (WGS) entry which is preliminary data.</text>
</comment>
<name>A0A2U1NBS2_ARTAN</name>
<dbReference type="STRING" id="35608.A0A2U1NBS2"/>
<dbReference type="InterPro" id="IPR040267">
    <property type="entry name" value="EID1-like"/>
</dbReference>
<dbReference type="OrthoDB" id="761790at2759"/>
<dbReference type="InterPro" id="IPR036047">
    <property type="entry name" value="F-box-like_dom_sf"/>
</dbReference>
<accession>A0A2U1NBS2</accession>
<dbReference type="Proteomes" id="UP000245207">
    <property type="component" value="Unassembled WGS sequence"/>
</dbReference>
<dbReference type="PANTHER" id="PTHR31348">
    <property type="entry name" value="EID1-LIKE F-BOX PROTEIN 2-RELATED"/>
    <property type="match status" value="1"/>
</dbReference>
<dbReference type="AlphaFoldDB" id="A0A2U1NBS2"/>
<keyword evidence="2" id="KW-0472">Membrane</keyword>
<dbReference type="SUPFAM" id="SSF81383">
    <property type="entry name" value="F-box domain"/>
    <property type="match status" value="1"/>
</dbReference>
<evidence type="ECO:0000256" key="2">
    <source>
        <dbReference type="SAM" id="Phobius"/>
    </source>
</evidence>
<reference evidence="3 4" key="1">
    <citation type="journal article" date="2018" name="Mol. Plant">
        <title>The genome of Artemisia annua provides insight into the evolution of Asteraceae family and artemisinin biosynthesis.</title>
        <authorList>
            <person name="Shen Q."/>
            <person name="Zhang L."/>
            <person name="Liao Z."/>
            <person name="Wang S."/>
            <person name="Yan T."/>
            <person name="Shi P."/>
            <person name="Liu M."/>
            <person name="Fu X."/>
            <person name="Pan Q."/>
            <person name="Wang Y."/>
            <person name="Lv Z."/>
            <person name="Lu X."/>
            <person name="Zhang F."/>
            <person name="Jiang W."/>
            <person name="Ma Y."/>
            <person name="Chen M."/>
            <person name="Hao X."/>
            <person name="Li L."/>
            <person name="Tang Y."/>
            <person name="Lv G."/>
            <person name="Zhou Y."/>
            <person name="Sun X."/>
            <person name="Brodelius P.E."/>
            <person name="Rose J.K.C."/>
            <person name="Tang K."/>
        </authorList>
    </citation>
    <scope>NUCLEOTIDE SEQUENCE [LARGE SCALE GENOMIC DNA]</scope>
    <source>
        <strain evidence="4">cv. Huhao1</strain>
        <tissue evidence="3">Leaf</tissue>
    </source>
</reference>
<evidence type="ECO:0000313" key="3">
    <source>
        <dbReference type="EMBL" id="PWA70941.1"/>
    </source>
</evidence>
<feature type="region of interest" description="Disordered" evidence="1">
    <location>
        <begin position="1"/>
        <end position="21"/>
    </location>
</feature>
<feature type="compositionally biased region" description="Polar residues" evidence="1">
    <location>
        <begin position="1"/>
        <end position="13"/>
    </location>
</feature>
<evidence type="ECO:0000256" key="1">
    <source>
        <dbReference type="SAM" id="MobiDB-lite"/>
    </source>
</evidence>
<keyword evidence="2" id="KW-0812">Transmembrane</keyword>